<keyword evidence="3 5" id="KW-0949">S-adenosyl-L-methionine</keyword>
<feature type="binding site" evidence="5">
    <location>
        <position position="105"/>
    </location>
    <ligand>
        <name>S-adenosyl-L-methionine</name>
        <dbReference type="ChEBI" id="CHEBI:59789"/>
    </ligand>
</feature>
<dbReference type="EC" id="2.1.1.177" evidence="5"/>
<dbReference type="RefSeq" id="WP_161434728.1">
    <property type="nucleotide sequence ID" value="NZ_WXYO01000002.1"/>
</dbReference>
<dbReference type="PIRSF" id="PIRSF004505">
    <property type="entry name" value="MT_bac"/>
    <property type="match status" value="1"/>
</dbReference>
<gene>
    <name evidence="5 6" type="primary">rlmH</name>
    <name evidence="6" type="ORF">GTQ38_06890</name>
</gene>
<feature type="binding site" evidence="5">
    <location>
        <begin position="124"/>
        <end position="129"/>
    </location>
    <ligand>
        <name>S-adenosyl-L-methionine</name>
        <dbReference type="ChEBI" id="CHEBI:59789"/>
    </ligand>
</feature>
<evidence type="ECO:0000313" key="7">
    <source>
        <dbReference type="Proteomes" id="UP000475249"/>
    </source>
</evidence>
<comment type="function">
    <text evidence="5">Specifically methylates the pseudouridine at position 1915 (m3Psi1915) in 23S rRNA.</text>
</comment>
<dbReference type="CDD" id="cd18081">
    <property type="entry name" value="RlmH-like"/>
    <property type="match status" value="1"/>
</dbReference>
<dbReference type="InterPro" id="IPR029028">
    <property type="entry name" value="Alpha/beta_knot_MTases"/>
</dbReference>
<evidence type="ECO:0000256" key="2">
    <source>
        <dbReference type="ARBA" id="ARBA00022679"/>
    </source>
</evidence>
<evidence type="ECO:0000313" key="6">
    <source>
        <dbReference type="EMBL" id="NAS11722.1"/>
    </source>
</evidence>
<keyword evidence="1 5" id="KW-0489">Methyltransferase</keyword>
<dbReference type="NCBIfam" id="NF000990">
    <property type="entry name" value="PRK00103.2-4"/>
    <property type="match status" value="1"/>
</dbReference>
<dbReference type="Pfam" id="PF02590">
    <property type="entry name" value="SPOUT_MTase"/>
    <property type="match status" value="1"/>
</dbReference>
<keyword evidence="5" id="KW-0698">rRNA processing</keyword>
<dbReference type="PANTHER" id="PTHR33603:SF1">
    <property type="entry name" value="RIBOSOMAL RNA LARGE SUBUNIT METHYLTRANSFERASE H"/>
    <property type="match status" value="1"/>
</dbReference>
<accession>A0A6L9EAW1</accession>
<comment type="subcellular location">
    <subcellularLocation>
        <location evidence="5">Cytoplasm</location>
    </subcellularLocation>
</comment>
<comment type="catalytic activity">
    <reaction evidence="5">
        <text>pseudouridine(1915) in 23S rRNA + S-adenosyl-L-methionine = N(3)-methylpseudouridine(1915) in 23S rRNA + S-adenosyl-L-homocysteine + H(+)</text>
        <dbReference type="Rhea" id="RHEA:42752"/>
        <dbReference type="Rhea" id="RHEA-COMP:10221"/>
        <dbReference type="Rhea" id="RHEA-COMP:10222"/>
        <dbReference type="ChEBI" id="CHEBI:15378"/>
        <dbReference type="ChEBI" id="CHEBI:57856"/>
        <dbReference type="ChEBI" id="CHEBI:59789"/>
        <dbReference type="ChEBI" id="CHEBI:65314"/>
        <dbReference type="ChEBI" id="CHEBI:74486"/>
        <dbReference type="EC" id="2.1.1.177"/>
    </reaction>
</comment>
<comment type="caution">
    <text evidence="6">The sequence shown here is derived from an EMBL/GenBank/DDBJ whole genome shotgun (WGS) entry which is preliminary data.</text>
</comment>
<protein>
    <recommendedName>
        <fullName evidence="5">Ribosomal RNA large subunit methyltransferase H</fullName>
        <ecNumber evidence="5">2.1.1.177</ecNumber>
    </recommendedName>
    <alternativeName>
        <fullName evidence="5">23S rRNA (pseudouridine1915-N3)-methyltransferase</fullName>
    </alternativeName>
    <alternativeName>
        <fullName evidence="5">23S rRNA m3Psi1915 methyltransferase</fullName>
    </alternativeName>
    <alternativeName>
        <fullName evidence="5">rRNA (pseudouridine-N3-)-methyltransferase RlmH</fullName>
    </alternativeName>
</protein>
<dbReference type="EMBL" id="WXYO01000002">
    <property type="protein sequence ID" value="NAS11722.1"/>
    <property type="molecule type" value="Genomic_DNA"/>
</dbReference>
<comment type="subunit">
    <text evidence="5">Homodimer.</text>
</comment>
<dbReference type="HAMAP" id="MF_00658">
    <property type="entry name" value="23SrRNA_methyltr_H"/>
    <property type="match status" value="1"/>
</dbReference>
<reference evidence="6 7" key="1">
    <citation type="submission" date="2020-01" db="EMBL/GenBank/DDBJ databases">
        <title>Bacteria diversity of Porities sp.</title>
        <authorList>
            <person name="Wang G."/>
        </authorList>
    </citation>
    <scope>NUCLEOTIDE SEQUENCE [LARGE SCALE GENOMIC DNA]</scope>
    <source>
        <strain evidence="6 7">R33</strain>
    </source>
</reference>
<comment type="similarity">
    <text evidence="4 5">Belongs to the RNA methyltransferase RlmH family.</text>
</comment>
<dbReference type="PANTHER" id="PTHR33603">
    <property type="entry name" value="METHYLTRANSFERASE"/>
    <property type="match status" value="1"/>
</dbReference>
<name>A0A6L9EAW1_9FLAO</name>
<evidence type="ECO:0000256" key="3">
    <source>
        <dbReference type="ARBA" id="ARBA00022691"/>
    </source>
</evidence>
<keyword evidence="5" id="KW-0963">Cytoplasm</keyword>
<evidence type="ECO:0000256" key="1">
    <source>
        <dbReference type="ARBA" id="ARBA00022603"/>
    </source>
</evidence>
<dbReference type="InterPro" id="IPR029026">
    <property type="entry name" value="tRNA_m1G_MTases_N"/>
</dbReference>
<sequence length="158" mass="18384">MNIKLITIGKTDRSELQSLTDDYIRRLSHYLRFEMEVLPDIKNTKHLSEIQQKQKEGQLLLSRVQAGDRLLLLDERGKQYNSVEFAQFLQQQMNSGLKRLVFAIGGPYGFSEEVYQAASGKLSLSKMTFSHQMIRLFAVEQMYRAMTILRNEPYHHGN</sequence>
<keyword evidence="2 5" id="KW-0808">Transferase</keyword>
<dbReference type="InterPro" id="IPR003742">
    <property type="entry name" value="RlmH-like"/>
</dbReference>
<dbReference type="GO" id="GO:0070038">
    <property type="term" value="F:rRNA (pseudouridine-N3-)-methyltransferase activity"/>
    <property type="evidence" value="ECO:0007669"/>
    <property type="project" value="UniProtKB-UniRule"/>
</dbReference>
<dbReference type="AlphaFoldDB" id="A0A6L9EAW1"/>
<proteinExistence type="inferred from homology"/>
<evidence type="ECO:0000256" key="4">
    <source>
        <dbReference type="ARBA" id="ARBA00038303"/>
    </source>
</evidence>
<dbReference type="GO" id="GO:0005737">
    <property type="term" value="C:cytoplasm"/>
    <property type="evidence" value="ECO:0007669"/>
    <property type="project" value="UniProtKB-SubCell"/>
</dbReference>
<dbReference type="Proteomes" id="UP000475249">
    <property type="component" value="Unassembled WGS sequence"/>
</dbReference>
<dbReference type="Gene3D" id="3.40.1280.10">
    <property type="match status" value="1"/>
</dbReference>
<evidence type="ECO:0000256" key="5">
    <source>
        <dbReference type="HAMAP-Rule" id="MF_00658"/>
    </source>
</evidence>
<keyword evidence="7" id="KW-1185">Reference proteome</keyword>
<dbReference type="SUPFAM" id="SSF75217">
    <property type="entry name" value="alpha/beta knot"/>
    <property type="match status" value="1"/>
</dbReference>
<organism evidence="6 7">
    <name type="scientific">Poritiphilus flavus</name>
    <dbReference type="NCBI Taxonomy" id="2697053"/>
    <lineage>
        <taxon>Bacteria</taxon>
        <taxon>Pseudomonadati</taxon>
        <taxon>Bacteroidota</taxon>
        <taxon>Flavobacteriia</taxon>
        <taxon>Flavobacteriales</taxon>
        <taxon>Flavobacteriaceae</taxon>
        <taxon>Poritiphilus</taxon>
    </lineage>
</organism>
<feature type="binding site" evidence="5">
    <location>
        <position position="73"/>
    </location>
    <ligand>
        <name>S-adenosyl-L-methionine</name>
        <dbReference type="ChEBI" id="CHEBI:59789"/>
    </ligand>
</feature>